<keyword evidence="2" id="KW-1185">Reference proteome</keyword>
<organism evidence="1 2">
    <name type="scientific">Marinomonas profundi</name>
    <dbReference type="NCBI Taxonomy" id="2726122"/>
    <lineage>
        <taxon>Bacteria</taxon>
        <taxon>Pseudomonadati</taxon>
        <taxon>Pseudomonadota</taxon>
        <taxon>Gammaproteobacteria</taxon>
        <taxon>Oceanospirillales</taxon>
        <taxon>Oceanospirillaceae</taxon>
        <taxon>Marinomonas</taxon>
    </lineage>
</organism>
<gene>
    <name evidence="1" type="ORF">HGG82_07865</name>
</gene>
<dbReference type="InterPro" id="IPR057869">
    <property type="entry name" value="HP1_YO34"/>
</dbReference>
<sequence length="185" mass="20565">MIILVLDKTNIEGYGHTVNCKFSLPESDLSGKSSSTAGAEEGDKACRLRVSLKIKYNTPDFLKNIKLLSMAKDENKGTRKVYNIENQTAKAFGVRQVRFTDEVSAQELDEEQAWSVSFTLIEHLSIAEKVETQKIKEEEPKAAPADEKVISEVSAAESEPAGWFEKLLARIDKGLAEEEKKGDEV</sequence>
<protein>
    <submittedName>
        <fullName evidence="1">DNA-binding protein</fullName>
    </submittedName>
</protein>
<evidence type="ECO:0000313" key="1">
    <source>
        <dbReference type="EMBL" id="NLQ17543.1"/>
    </source>
</evidence>
<comment type="caution">
    <text evidence="1">The sequence shown here is derived from an EMBL/GenBank/DDBJ whole genome shotgun (WGS) entry which is preliminary data.</text>
</comment>
<dbReference type="AlphaFoldDB" id="A0A847R4V7"/>
<accession>A0A847R4V7</accession>
<name>A0A847R4V7_9GAMM</name>
<dbReference type="EMBL" id="JABAEK010000006">
    <property type="protein sequence ID" value="NLQ17543.1"/>
    <property type="molecule type" value="Genomic_DNA"/>
</dbReference>
<dbReference type="GO" id="GO:0003677">
    <property type="term" value="F:DNA binding"/>
    <property type="evidence" value="ECO:0007669"/>
    <property type="project" value="UniProtKB-KW"/>
</dbReference>
<keyword evidence="1" id="KW-0238">DNA-binding</keyword>
<reference evidence="1 2" key="1">
    <citation type="submission" date="2020-04" db="EMBL/GenBank/DDBJ databases">
        <title>Marinomonas sp. M1K-6 isolated from the deep seawater of the Mariana Trench.</title>
        <authorList>
            <person name="Li Y."/>
        </authorList>
    </citation>
    <scope>NUCLEOTIDE SEQUENCE [LARGE SCALE GENOMIC DNA]</scope>
    <source>
        <strain evidence="1 2">M1K-6</strain>
    </source>
</reference>
<evidence type="ECO:0000313" key="2">
    <source>
        <dbReference type="Proteomes" id="UP000586067"/>
    </source>
</evidence>
<dbReference type="Pfam" id="PF25759">
    <property type="entry name" value="HP1_ORF34"/>
    <property type="match status" value="1"/>
</dbReference>
<dbReference type="RefSeq" id="WP_168824499.1">
    <property type="nucleotide sequence ID" value="NZ_CP073013.1"/>
</dbReference>
<proteinExistence type="predicted"/>
<dbReference type="Proteomes" id="UP000586067">
    <property type="component" value="Unassembled WGS sequence"/>
</dbReference>